<sequence>MCLVHSMIKACLLKQRTLFTSQPAGKYQLPGTYILWSYVRWSTPQSFKILAVFTPLCEVWCGQCMKQQRQRPWKTRRGGSALLLHLGLLSISGSCGADP</sequence>
<reference evidence="1 2" key="1">
    <citation type="submission" date="2024-07" db="EMBL/GenBank/DDBJ databases">
        <title>Section-level genome sequencing and comparative genomics of Aspergillus sections Usti and Cavernicolus.</title>
        <authorList>
            <consortium name="Lawrence Berkeley National Laboratory"/>
            <person name="Nybo J.L."/>
            <person name="Vesth T.C."/>
            <person name="Theobald S."/>
            <person name="Frisvad J.C."/>
            <person name="Larsen T.O."/>
            <person name="Kjaerboelling I."/>
            <person name="Rothschild-Mancinelli K."/>
            <person name="Lyhne E.K."/>
            <person name="Kogle M.E."/>
            <person name="Barry K."/>
            <person name="Clum A."/>
            <person name="Na H."/>
            <person name="Ledsgaard L."/>
            <person name="Lin J."/>
            <person name="Lipzen A."/>
            <person name="Kuo A."/>
            <person name="Riley R."/>
            <person name="Mondo S."/>
            <person name="Labutti K."/>
            <person name="Haridas S."/>
            <person name="Pangalinan J."/>
            <person name="Salamov A.A."/>
            <person name="Simmons B.A."/>
            <person name="Magnuson J.K."/>
            <person name="Chen J."/>
            <person name="Drula E."/>
            <person name="Henrissat B."/>
            <person name="Wiebenga A."/>
            <person name="Lubbers R.J."/>
            <person name="Gomes A.C."/>
            <person name="Makela M.R."/>
            <person name="Stajich J."/>
            <person name="Grigoriev I.V."/>
            <person name="Mortensen U.H."/>
            <person name="De Vries R.P."/>
            <person name="Baker S.E."/>
            <person name="Andersen M.R."/>
        </authorList>
    </citation>
    <scope>NUCLEOTIDE SEQUENCE [LARGE SCALE GENOMIC DNA]</scope>
    <source>
        <strain evidence="1 2">CBS 209.92</strain>
    </source>
</reference>
<accession>A0ABR4FX04</accession>
<name>A0ABR4FX04_9EURO</name>
<protein>
    <submittedName>
        <fullName evidence="1">Uncharacterized protein</fullName>
    </submittedName>
</protein>
<keyword evidence="2" id="KW-1185">Reference proteome</keyword>
<gene>
    <name evidence="1" type="ORF">BJX66DRAFT_310155</name>
</gene>
<evidence type="ECO:0000313" key="2">
    <source>
        <dbReference type="Proteomes" id="UP001610563"/>
    </source>
</evidence>
<organism evidence="1 2">
    <name type="scientific">Aspergillus keveii</name>
    <dbReference type="NCBI Taxonomy" id="714993"/>
    <lineage>
        <taxon>Eukaryota</taxon>
        <taxon>Fungi</taxon>
        <taxon>Dikarya</taxon>
        <taxon>Ascomycota</taxon>
        <taxon>Pezizomycotina</taxon>
        <taxon>Eurotiomycetes</taxon>
        <taxon>Eurotiomycetidae</taxon>
        <taxon>Eurotiales</taxon>
        <taxon>Aspergillaceae</taxon>
        <taxon>Aspergillus</taxon>
        <taxon>Aspergillus subgen. Nidulantes</taxon>
    </lineage>
</organism>
<dbReference type="Proteomes" id="UP001610563">
    <property type="component" value="Unassembled WGS sequence"/>
</dbReference>
<comment type="caution">
    <text evidence="1">The sequence shown here is derived from an EMBL/GenBank/DDBJ whole genome shotgun (WGS) entry which is preliminary data.</text>
</comment>
<evidence type="ECO:0000313" key="1">
    <source>
        <dbReference type="EMBL" id="KAL2787811.1"/>
    </source>
</evidence>
<dbReference type="EMBL" id="JBFTWV010000090">
    <property type="protein sequence ID" value="KAL2787811.1"/>
    <property type="molecule type" value="Genomic_DNA"/>
</dbReference>
<proteinExistence type="predicted"/>